<evidence type="ECO:0000256" key="6">
    <source>
        <dbReference type="ARBA" id="ARBA00023134"/>
    </source>
</evidence>
<dbReference type="CDD" id="cd22534">
    <property type="entry name" value="KH-II_Era"/>
    <property type="match status" value="1"/>
</dbReference>
<reference evidence="13" key="2">
    <citation type="journal article" date="2021" name="PeerJ">
        <title>Extensive microbial diversity within the chicken gut microbiome revealed by metagenomics and culture.</title>
        <authorList>
            <person name="Gilroy R."/>
            <person name="Ravi A."/>
            <person name="Getino M."/>
            <person name="Pursley I."/>
            <person name="Horton D.L."/>
            <person name="Alikhan N.F."/>
            <person name="Baker D."/>
            <person name="Gharbi K."/>
            <person name="Hall N."/>
            <person name="Watson M."/>
            <person name="Adriaenssens E.M."/>
            <person name="Foster-Nyarko E."/>
            <person name="Jarju S."/>
            <person name="Secka A."/>
            <person name="Antonio M."/>
            <person name="Oren A."/>
            <person name="Chaudhuri R.R."/>
            <person name="La Ragione R."/>
            <person name="Hildebrand F."/>
            <person name="Pallen M.J."/>
        </authorList>
    </citation>
    <scope>NUCLEOTIDE SEQUENCE</scope>
    <source>
        <strain evidence="13">14508</strain>
    </source>
</reference>
<evidence type="ECO:0000256" key="4">
    <source>
        <dbReference type="ARBA" id="ARBA00022741"/>
    </source>
</evidence>
<dbReference type="NCBIfam" id="TIGR00231">
    <property type="entry name" value="small_GTP"/>
    <property type="match status" value="1"/>
</dbReference>
<evidence type="ECO:0000259" key="12">
    <source>
        <dbReference type="PROSITE" id="PS51713"/>
    </source>
</evidence>
<feature type="region of interest" description="G4" evidence="9">
    <location>
        <begin position="120"/>
        <end position="123"/>
    </location>
</feature>
<dbReference type="PROSITE" id="PS50823">
    <property type="entry name" value="KH_TYPE_2"/>
    <property type="match status" value="1"/>
</dbReference>
<keyword evidence="8" id="KW-0963">Cytoplasm</keyword>
<evidence type="ECO:0000256" key="5">
    <source>
        <dbReference type="ARBA" id="ARBA00022884"/>
    </source>
</evidence>
<organism evidence="13 14">
    <name type="scientific">Candidatus Caccosoma faecigallinarum</name>
    <dbReference type="NCBI Taxonomy" id="2840720"/>
    <lineage>
        <taxon>Bacteria</taxon>
        <taxon>Bacillati</taxon>
        <taxon>Bacillota</taxon>
        <taxon>Bacillota incertae sedis</taxon>
        <taxon>Candidatus Caccosoma</taxon>
    </lineage>
</organism>
<dbReference type="Gene3D" id="3.40.50.300">
    <property type="entry name" value="P-loop containing nucleotide triphosphate hydrolases"/>
    <property type="match status" value="1"/>
</dbReference>
<dbReference type="InterPro" id="IPR004044">
    <property type="entry name" value="KH_dom_type_2"/>
</dbReference>
<feature type="region of interest" description="G1" evidence="9">
    <location>
        <begin position="11"/>
        <end position="18"/>
    </location>
</feature>
<dbReference type="GO" id="GO:0000028">
    <property type="term" value="P:ribosomal small subunit assembly"/>
    <property type="evidence" value="ECO:0007669"/>
    <property type="project" value="TreeGrafter"/>
</dbReference>
<dbReference type="PROSITE" id="PS51713">
    <property type="entry name" value="G_ERA"/>
    <property type="match status" value="1"/>
</dbReference>
<dbReference type="PANTHER" id="PTHR42698:SF1">
    <property type="entry name" value="GTPASE ERA, MITOCHONDRIAL"/>
    <property type="match status" value="1"/>
</dbReference>
<reference evidence="13" key="1">
    <citation type="submission" date="2020-10" db="EMBL/GenBank/DDBJ databases">
        <authorList>
            <person name="Gilroy R."/>
        </authorList>
    </citation>
    <scope>NUCLEOTIDE SEQUENCE</scope>
    <source>
        <strain evidence="13">14508</strain>
    </source>
</reference>
<feature type="domain" description="Era-type G" evidence="12">
    <location>
        <begin position="3"/>
        <end position="170"/>
    </location>
</feature>
<evidence type="ECO:0000256" key="3">
    <source>
        <dbReference type="ARBA" id="ARBA00022517"/>
    </source>
</evidence>
<dbReference type="GO" id="GO:0070181">
    <property type="term" value="F:small ribosomal subunit rRNA binding"/>
    <property type="evidence" value="ECO:0007669"/>
    <property type="project" value="UniProtKB-UniRule"/>
</dbReference>
<dbReference type="Gene3D" id="3.30.300.20">
    <property type="match status" value="1"/>
</dbReference>
<comment type="subcellular location">
    <subcellularLocation>
        <location evidence="8">Cytoplasm</location>
    </subcellularLocation>
    <subcellularLocation>
        <location evidence="8">Cell membrane</location>
        <topology evidence="8">Peripheral membrane protein</topology>
    </subcellularLocation>
</comment>
<feature type="region of interest" description="G5" evidence="9">
    <location>
        <begin position="149"/>
        <end position="151"/>
    </location>
</feature>
<protein>
    <recommendedName>
        <fullName evidence="2 8">GTPase Era</fullName>
    </recommendedName>
</protein>
<dbReference type="InterPro" id="IPR027417">
    <property type="entry name" value="P-loop_NTPase"/>
</dbReference>
<dbReference type="GO" id="GO:0005525">
    <property type="term" value="F:GTP binding"/>
    <property type="evidence" value="ECO:0007669"/>
    <property type="project" value="UniProtKB-UniRule"/>
</dbReference>
<evidence type="ECO:0000256" key="2">
    <source>
        <dbReference type="ARBA" id="ARBA00020484"/>
    </source>
</evidence>
<dbReference type="InterPro" id="IPR009019">
    <property type="entry name" value="KH_sf_prok-type"/>
</dbReference>
<dbReference type="GO" id="GO:0043024">
    <property type="term" value="F:ribosomal small subunit binding"/>
    <property type="evidence" value="ECO:0007669"/>
    <property type="project" value="TreeGrafter"/>
</dbReference>
<dbReference type="InterPro" id="IPR005225">
    <property type="entry name" value="Small_GTP-bd"/>
</dbReference>
<feature type="binding site" evidence="8">
    <location>
        <begin position="11"/>
        <end position="18"/>
    </location>
    <ligand>
        <name>GTP</name>
        <dbReference type="ChEBI" id="CHEBI:37565"/>
    </ligand>
</feature>
<dbReference type="GO" id="GO:0003924">
    <property type="term" value="F:GTPase activity"/>
    <property type="evidence" value="ECO:0007669"/>
    <property type="project" value="UniProtKB-UniRule"/>
</dbReference>
<dbReference type="SUPFAM" id="SSF54814">
    <property type="entry name" value="Prokaryotic type KH domain (KH-domain type II)"/>
    <property type="match status" value="1"/>
</dbReference>
<accession>A0A9D1GAG7</accession>
<comment type="subunit">
    <text evidence="8">Monomer.</text>
</comment>
<dbReference type="HAMAP" id="MF_00367">
    <property type="entry name" value="GTPase_Era"/>
    <property type="match status" value="1"/>
</dbReference>
<dbReference type="NCBIfam" id="NF000908">
    <property type="entry name" value="PRK00089.1"/>
    <property type="match status" value="1"/>
</dbReference>
<keyword evidence="8" id="KW-0699">rRNA-binding</keyword>
<evidence type="ECO:0000256" key="8">
    <source>
        <dbReference type="HAMAP-Rule" id="MF_00367"/>
    </source>
</evidence>
<keyword evidence="6 8" id="KW-0342">GTP-binding</keyword>
<evidence type="ECO:0000256" key="7">
    <source>
        <dbReference type="ARBA" id="ARBA00023136"/>
    </source>
</evidence>
<comment type="similarity">
    <text evidence="1 8 9 10">Belongs to the TRAFAC class TrmE-Era-EngA-EngB-Septin-like GTPase superfamily. Era GTPase family.</text>
</comment>
<evidence type="ECO:0000256" key="10">
    <source>
        <dbReference type="RuleBase" id="RU003761"/>
    </source>
</evidence>
<dbReference type="SUPFAM" id="SSF52540">
    <property type="entry name" value="P-loop containing nucleoside triphosphate hydrolases"/>
    <property type="match status" value="1"/>
</dbReference>
<evidence type="ECO:0000313" key="14">
    <source>
        <dbReference type="Proteomes" id="UP000886893"/>
    </source>
</evidence>
<dbReference type="InterPro" id="IPR005662">
    <property type="entry name" value="GTPase_Era-like"/>
</dbReference>
<sequence length="294" mass="33751">MFKSGFVSIVGRPNVGKSTLVNQLIGKKVSIVSYKPQTTRDVIRGIYHDQDCQIIFTDTPGIHKSEDLLGEIMNTNAANVSSDAEIIIMLVDASNPSTKSDKYVLEKIKNQQSPLFLVLNKIDQISKKDLLDQLTYYGSLQCFQEIIPISALKKDNLDHLLEVIKQYLPEGPQYFPVDMVSDHSQSFRIAETIREKILFLTQEEVPYSIGVYCENIKETEKRMAIQAIVLVNRESQKGIIIGENGQMLKKIIQWTQKDLKEQFQKSIRLEIYVKAYKNWRNNTRILKMLGYEVE</sequence>
<feature type="domain" description="KH type-2" evidence="11">
    <location>
        <begin position="201"/>
        <end position="277"/>
    </location>
</feature>
<proteinExistence type="inferred from homology"/>
<comment type="caution">
    <text evidence="13">The sequence shown here is derived from an EMBL/GenBank/DDBJ whole genome shotgun (WGS) entry which is preliminary data.</text>
</comment>
<feature type="binding site" evidence="8">
    <location>
        <begin position="58"/>
        <end position="62"/>
    </location>
    <ligand>
        <name>GTP</name>
        <dbReference type="ChEBI" id="CHEBI:37565"/>
    </ligand>
</feature>
<keyword evidence="7 8" id="KW-0472">Membrane</keyword>
<keyword evidence="3 8" id="KW-0690">Ribosome biogenesis</keyword>
<dbReference type="Pfam" id="PF01926">
    <property type="entry name" value="MMR_HSR1"/>
    <property type="match status" value="1"/>
</dbReference>
<dbReference type="InterPro" id="IPR006073">
    <property type="entry name" value="GTP-bd"/>
</dbReference>
<dbReference type="GO" id="GO:0005829">
    <property type="term" value="C:cytosol"/>
    <property type="evidence" value="ECO:0007669"/>
    <property type="project" value="TreeGrafter"/>
</dbReference>
<gene>
    <name evidence="8 13" type="primary">era</name>
    <name evidence="13" type="ORF">IAD04_05265</name>
</gene>
<dbReference type="CDD" id="cd04163">
    <property type="entry name" value="Era"/>
    <property type="match status" value="1"/>
</dbReference>
<dbReference type="InterPro" id="IPR030388">
    <property type="entry name" value="G_ERA_dom"/>
</dbReference>
<dbReference type="InterPro" id="IPR015946">
    <property type="entry name" value="KH_dom-like_a/b"/>
</dbReference>
<dbReference type="FunFam" id="3.40.50.300:FF:000094">
    <property type="entry name" value="GTPase Era"/>
    <property type="match status" value="1"/>
</dbReference>
<feature type="region of interest" description="G3" evidence="9">
    <location>
        <begin position="58"/>
        <end position="61"/>
    </location>
</feature>
<dbReference type="Proteomes" id="UP000886893">
    <property type="component" value="Unassembled WGS sequence"/>
</dbReference>
<dbReference type="GO" id="GO:0005886">
    <property type="term" value="C:plasma membrane"/>
    <property type="evidence" value="ECO:0007669"/>
    <property type="project" value="UniProtKB-SubCell"/>
</dbReference>
<dbReference type="PANTHER" id="PTHR42698">
    <property type="entry name" value="GTPASE ERA"/>
    <property type="match status" value="1"/>
</dbReference>
<dbReference type="AlphaFoldDB" id="A0A9D1GAG7"/>
<comment type="function">
    <text evidence="8">An essential GTPase that binds both GDP and GTP, with rapid nucleotide exchange. Plays a role in 16S rRNA processing and 30S ribosomal subunit biogenesis and possibly also in cell cycle regulation and energy metabolism.</text>
</comment>
<name>A0A9D1GAG7_9FIRM</name>
<feature type="binding site" evidence="8">
    <location>
        <begin position="120"/>
        <end position="123"/>
    </location>
    <ligand>
        <name>GTP</name>
        <dbReference type="ChEBI" id="CHEBI:37565"/>
    </ligand>
</feature>
<evidence type="ECO:0000313" key="13">
    <source>
        <dbReference type="EMBL" id="HIT17763.1"/>
    </source>
</evidence>
<evidence type="ECO:0000259" key="11">
    <source>
        <dbReference type="PROSITE" id="PS50823"/>
    </source>
</evidence>
<dbReference type="EMBL" id="DVKI01000165">
    <property type="protein sequence ID" value="HIT17763.1"/>
    <property type="molecule type" value="Genomic_DNA"/>
</dbReference>
<keyword evidence="5 8" id="KW-0694">RNA-binding</keyword>
<feature type="region of interest" description="G2" evidence="9">
    <location>
        <begin position="37"/>
        <end position="41"/>
    </location>
</feature>
<keyword evidence="8" id="KW-1003">Cell membrane</keyword>
<keyword evidence="4 8" id="KW-0547">Nucleotide-binding</keyword>
<dbReference type="NCBIfam" id="TIGR00436">
    <property type="entry name" value="era"/>
    <property type="match status" value="1"/>
</dbReference>
<evidence type="ECO:0000256" key="9">
    <source>
        <dbReference type="PROSITE-ProRule" id="PRU01050"/>
    </source>
</evidence>
<evidence type="ECO:0000256" key="1">
    <source>
        <dbReference type="ARBA" id="ARBA00007921"/>
    </source>
</evidence>
<dbReference type="Pfam" id="PF07650">
    <property type="entry name" value="KH_2"/>
    <property type="match status" value="1"/>
</dbReference>